<dbReference type="RefSeq" id="WP_196940223.1">
    <property type="nucleotide sequence ID" value="NZ_MU158690.1"/>
</dbReference>
<evidence type="ECO:0000313" key="2">
    <source>
        <dbReference type="Proteomes" id="UP000618319"/>
    </source>
</evidence>
<comment type="caution">
    <text evidence="1">The sequence shown here is derived from an EMBL/GenBank/DDBJ whole genome shotgun (WGS) entry which is preliminary data.</text>
</comment>
<reference evidence="1 2" key="1">
    <citation type="submission" date="2018-02" db="EMBL/GenBank/DDBJ databases">
        <title>Sphingobacterium KA21.</title>
        <authorList>
            <person name="Vasarhelyi B.M."/>
            <person name="Deshmukh S."/>
            <person name="Balint B."/>
            <person name="Kukolya J."/>
        </authorList>
    </citation>
    <scope>NUCLEOTIDE SEQUENCE [LARGE SCALE GENOMIC DNA]</scope>
    <source>
        <strain evidence="1 2">Ka21</strain>
    </source>
</reference>
<organism evidence="1 2">
    <name type="scientific">Sphingobacterium pedocola</name>
    <dbReference type="NCBI Taxonomy" id="2082722"/>
    <lineage>
        <taxon>Bacteria</taxon>
        <taxon>Pseudomonadati</taxon>
        <taxon>Bacteroidota</taxon>
        <taxon>Sphingobacteriia</taxon>
        <taxon>Sphingobacteriales</taxon>
        <taxon>Sphingobacteriaceae</taxon>
        <taxon>Sphingobacterium</taxon>
    </lineage>
</organism>
<keyword evidence="2" id="KW-1185">Reference proteome</keyword>
<proteinExistence type="predicted"/>
<accession>A0ABR9TAD1</accession>
<name>A0ABR9TAD1_9SPHI</name>
<evidence type="ECO:0000313" key="1">
    <source>
        <dbReference type="EMBL" id="MBE8722310.1"/>
    </source>
</evidence>
<dbReference type="EMBL" id="PSKQ01000023">
    <property type="protein sequence ID" value="MBE8722310.1"/>
    <property type="molecule type" value="Genomic_DNA"/>
</dbReference>
<dbReference type="Proteomes" id="UP000618319">
    <property type="component" value="Unassembled WGS sequence"/>
</dbReference>
<sequence>MVDTEKEGAWLGLSSAAHTIARIVRDITLPNGRRGSTIEADGDYTLRNSLERKRFMMDFLLFDRGGVAKGYFKG</sequence>
<protein>
    <submittedName>
        <fullName evidence="1">Uncharacterized protein</fullName>
    </submittedName>
</protein>
<gene>
    <name evidence="1" type="ORF">C4F40_16415</name>
</gene>